<keyword evidence="4" id="KW-1185">Reference proteome</keyword>
<organism evidence="2">
    <name type="scientific">Hexamita inflata</name>
    <dbReference type="NCBI Taxonomy" id="28002"/>
    <lineage>
        <taxon>Eukaryota</taxon>
        <taxon>Metamonada</taxon>
        <taxon>Diplomonadida</taxon>
        <taxon>Hexamitidae</taxon>
        <taxon>Hexamitinae</taxon>
        <taxon>Hexamita</taxon>
    </lineage>
</organism>
<evidence type="ECO:0000313" key="4">
    <source>
        <dbReference type="Proteomes" id="UP001642409"/>
    </source>
</evidence>
<accession>A0AA86NC45</accession>
<keyword evidence="1" id="KW-0812">Transmembrane</keyword>
<comment type="caution">
    <text evidence="2">The sequence shown here is derived from an EMBL/GenBank/DDBJ whole genome shotgun (WGS) entry which is preliminary data.</text>
</comment>
<dbReference type="Proteomes" id="UP001642409">
    <property type="component" value="Unassembled WGS sequence"/>
</dbReference>
<evidence type="ECO:0000313" key="2">
    <source>
        <dbReference type="EMBL" id="CAI9916488.1"/>
    </source>
</evidence>
<sequence>MYFLVSKNSSPVWQMARLMNDLNFLIVFIAPLIAGSMCPSRSALMNPGLNWYFSCSISTVVSSTFRFPCAPMIPESSQWSWIIIMPGYSLTPFSMSMYFSLPMLFIVAASK</sequence>
<dbReference type="EMBL" id="CAXDID020000053">
    <property type="protein sequence ID" value="CAL6005936.1"/>
    <property type="molecule type" value="Genomic_DNA"/>
</dbReference>
<reference evidence="3 4" key="2">
    <citation type="submission" date="2024-07" db="EMBL/GenBank/DDBJ databases">
        <authorList>
            <person name="Akdeniz Z."/>
        </authorList>
    </citation>
    <scope>NUCLEOTIDE SEQUENCE [LARGE SCALE GENOMIC DNA]</scope>
</reference>
<dbReference type="AlphaFoldDB" id="A0AA86NC45"/>
<name>A0AA86NC45_9EUKA</name>
<keyword evidence="1" id="KW-1133">Transmembrane helix</keyword>
<evidence type="ECO:0000256" key="1">
    <source>
        <dbReference type="SAM" id="Phobius"/>
    </source>
</evidence>
<reference evidence="2" key="1">
    <citation type="submission" date="2023-06" db="EMBL/GenBank/DDBJ databases">
        <authorList>
            <person name="Kurt Z."/>
        </authorList>
    </citation>
    <scope>NUCLEOTIDE SEQUENCE</scope>
</reference>
<dbReference type="EMBL" id="CATOUU010000108">
    <property type="protein sequence ID" value="CAI9916488.1"/>
    <property type="molecule type" value="Genomic_DNA"/>
</dbReference>
<proteinExistence type="predicted"/>
<gene>
    <name evidence="3" type="ORF">HINF_LOCUS19862</name>
    <name evidence="2" type="ORF">HINF_LOCUS4133</name>
</gene>
<protein>
    <submittedName>
        <fullName evidence="3">Hypothetical_protein</fullName>
    </submittedName>
</protein>
<evidence type="ECO:0000313" key="3">
    <source>
        <dbReference type="EMBL" id="CAL6005936.1"/>
    </source>
</evidence>
<feature type="transmembrane region" description="Helical" evidence="1">
    <location>
        <begin position="79"/>
        <end position="108"/>
    </location>
</feature>
<keyword evidence="1" id="KW-0472">Membrane</keyword>
<feature type="transmembrane region" description="Helical" evidence="1">
    <location>
        <begin position="22"/>
        <end position="39"/>
    </location>
</feature>